<dbReference type="InterPro" id="IPR050769">
    <property type="entry name" value="NAT_camello-type"/>
</dbReference>
<accession>A0ABS4G4Y9</accession>
<evidence type="ECO:0000313" key="3">
    <source>
        <dbReference type="EMBL" id="MBP1919612.1"/>
    </source>
</evidence>
<keyword evidence="4" id="KW-1185">Reference proteome</keyword>
<keyword evidence="1" id="KW-0808">Transferase</keyword>
<dbReference type="Gene3D" id="3.40.630.30">
    <property type="match status" value="1"/>
</dbReference>
<proteinExistence type="predicted"/>
<gene>
    <name evidence="3" type="ORF">J2Z34_002102</name>
</gene>
<dbReference type="Proteomes" id="UP001519271">
    <property type="component" value="Unassembled WGS sequence"/>
</dbReference>
<dbReference type="Pfam" id="PF00583">
    <property type="entry name" value="Acetyltransf_1"/>
    <property type="match status" value="1"/>
</dbReference>
<protein>
    <submittedName>
        <fullName evidence="3">Ribosomal protein S18 acetylase RimI-like enzyme</fullName>
    </submittedName>
</protein>
<organism evidence="3 4">
    <name type="scientific">Youngiibacter multivorans</name>
    <dbReference type="NCBI Taxonomy" id="937251"/>
    <lineage>
        <taxon>Bacteria</taxon>
        <taxon>Bacillati</taxon>
        <taxon>Bacillota</taxon>
        <taxon>Clostridia</taxon>
        <taxon>Eubacteriales</taxon>
        <taxon>Clostridiaceae</taxon>
        <taxon>Youngiibacter</taxon>
    </lineage>
</organism>
<evidence type="ECO:0000256" key="1">
    <source>
        <dbReference type="ARBA" id="ARBA00022679"/>
    </source>
</evidence>
<dbReference type="PROSITE" id="PS51186">
    <property type="entry name" value="GNAT"/>
    <property type="match status" value="1"/>
</dbReference>
<sequence>MYNNIVRLAEKSDINEIAELFDRLCDRLESGTNYPGWKKGIYPDRRTAELYVGNGELHVITLEGKIAGTIVLSQEPEEAYDEVKWRYEWKYDNLFVIRTFTVDPEFWGIGLGERLLDHAVNYGRRIGIKAMRLDVLQTNLPAIRLYEKSGFEYAGTVDLRLNIPGLKWFRLYEKSI</sequence>
<dbReference type="CDD" id="cd04301">
    <property type="entry name" value="NAT_SF"/>
    <property type="match status" value="1"/>
</dbReference>
<reference evidence="3 4" key="1">
    <citation type="submission" date="2021-03" db="EMBL/GenBank/DDBJ databases">
        <title>Genomic Encyclopedia of Type Strains, Phase IV (KMG-IV): sequencing the most valuable type-strain genomes for metagenomic binning, comparative biology and taxonomic classification.</title>
        <authorList>
            <person name="Goeker M."/>
        </authorList>
    </citation>
    <scope>NUCLEOTIDE SEQUENCE [LARGE SCALE GENOMIC DNA]</scope>
    <source>
        <strain evidence="3 4">DSM 6139</strain>
    </source>
</reference>
<dbReference type="EMBL" id="JAGGKC010000017">
    <property type="protein sequence ID" value="MBP1919612.1"/>
    <property type="molecule type" value="Genomic_DNA"/>
</dbReference>
<dbReference type="SUPFAM" id="SSF55729">
    <property type="entry name" value="Acyl-CoA N-acyltransferases (Nat)"/>
    <property type="match status" value="1"/>
</dbReference>
<feature type="domain" description="N-acetyltransferase" evidence="2">
    <location>
        <begin position="4"/>
        <end position="176"/>
    </location>
</feature>
<comment type="caution">
    <text evidence="3">The sequence shown here is derived from an EMBL/GenBank/DDBJ whole genome shotgun (WGS) entry which is preliminary data.</text>
</comment>
<dbReference type="InterPro" id="IPR000182">
    <property type="entry name" value="GNAT_dom"/>
</dbReference>
<dbReference type="RefSeq" id="WP_209459808.1">
    <property type="nucleotide sequence ID" value="NZ_JAGGKC010000017.1"/>
</dbReference>
<dbReference type="PANTHER" id="PTHR13947">
    <property type="entry name" value="GNAT FAMILY N-ACETYLTRANSFERASE"/>
    <property type="match status" value="1"/>
</dbReference>
<evidence type="ECO:0000259" key="2">
    <source>
        <dbReference type="PROSITE" id="PS51186"/>
    </source>
</evidence>
<evidence type="ECO:0000313" key="4">
    <source>
        <dbReference type="Proteomes" id="UP001519271"/>
    </source>
</evidence>
<dbReference type="PANTHER" id="PTHR13947:SF37">
    <property type="entry name" value="LD18367P"/>
    <property type="match status" value="1"/>
</dbReference>
<dbReference type="InterPro" id="IPR016181">
    <property type="entry name" value="Acyl_CoA_acyltransferase"/>
</dbReference>
<name>A0ABS4G4Y9_9CLOT</name>